<keyword evidence="1" id="KW-0812">Transmembrane</keyword>
<dbReference type="EMBL" id="DS113938">
    <property type="protein sequence ID" value="EAX92969.1"/>
    <property type="molecule type" value="Genomic_DNA"/>
</dbReference>
<dbReference type="VEuPathDB" id="TrichDB:TVAGG3_0748500"/>
<evidence type="ECO:0000256" key="1">
    <source>
        <dbReference type="SAM" id="Phobius"/>
    </source>
</evidence>
<organism evidence="2 3">
    <name type="scientific">Trichomonas vaginalis (strain ATCC PRA-98 / G3)</name>
    <dbReference type="NCBI Taxonomy" id="412133"/>
    <lineage>
        <taxon>Eukaryota</taxon>
        <taxon>Metamonada</taxon>
        <taxon>Parabasalia</taxon>
        <taxon>Trichomonadida</taxon>
        <taxon>Trichomonadidae</taxon>
        <taxon>Trichomonas</taxon>
    </lineage>
</organism>
<reference evidence="2" key="2">
    <citation type="journal article" date="2007" name="Science">
        <title>Draft genome sequence of the sexually transmitted pathogen Trichomonas vaginalis.</title>
        <authorList>
            <person name="Carlton J.M."/>
            <person name="Hirt R.P."/>
            <person name="Silva J.C."/>
            <person name="Delcher A.L."/>
            <person name="Schatz M."/>
            <person name="Zhao Q."/>
            <person name="Wortman J.R."/>
            <person name="Bidwell S.L."/>
            <person name="Alsmark U.C.M."/>
            <person name="Besteiro S."/>
            <person name="Sicheritz-Ponten T."/>
            <person name="Noel C.J."/>
            <person name="Dacks J.B."/>
            <person name="Foster P.G."/>
            <person name="Simillion C."/>
            <person name="Van de Peer Y."/>
            <person name="Miranda-Saavedra D."/>
            <person name="Barton G.J."/>
            <person name="Westrop G.D."/>
            <person name="Mueller S."/>
            <person name="Dessi D."/>
            <person name="Fiori P.L."/>
            <person name="Ren Q."/>
            <person name="Paulsen I."/>
            <person name="Zhang H."/>
            <person name="Bastida-Corcuera F.D."/>
            <person name="Simoes-Barbosa A."/>
            <person name="Brown M.T."/>
            <person name="Hayes R.D."/>
            <person name="Mukherjee M."/>
            <person name="Okumura C.Y."/>
            <person name="Schneider R."/>
            <person name="Smith A.J."/>
            <person name="Vanacova S."/>
            <person name="Villalvazo M."/>
            <person name="Haas B.J."/>
            <person name="Pertea M."/>
            <person name="Feldblyum T.V."/>
            <person name="Utterback T.R."/>
            <person name="Shu C.L."/>
            <person name="Osoegawa K."/>
            <person name="de Jong P.J."/>
            <person name="Hrdy I."/>
            <person name="Horvathova L."/>
            <person name="Zubacova Z."/>
            <person name="Dolezal P."/>
            <person name="Malik S.B."/>
            <person name="Logsdon J.M. Jr."/>
            <person name="Henze K."/>
            <person name="Gupta A."/>
            <person name="Wang C.C."/>
            <person name="Dunne R.L."/>
            <person name="Upcroft J.A."/>
            <person name="Upcroft P."/>
            <person name="White O."/>
            <person name="Salzberg S.L."/>
            <person name="Tang P."/>
            <person name="Chiu C.-H."/>
            <person name="Lee Y.-S."/>
            <person name="Embley T.M."/>
            <person name="Coombs G.H."/>
            <person name="Mottram J.C."/>
            <person name="Tachezy J."/>
            <person name="Fraser-Liggett C.M."/>
            <person name="Johnson P.J."/>
        </authorList>
    </citation>
    <scope>NUCLEOTIDE SEQUENCE [LARGE SCALE GENOMIC DNA]</scope>
    <source>
        <strain evidence="2">G3</strain>
    </source>
</reference>
<dbReference type="KEGG" id="tva:4750684"/>
<name>A2FQ62_TRIV3</name>
<dbReference type="AlphaFoldDB" id="A2FQ62"/>
<evidence type="ECO:0000313" key="3">
    <source>
        <dbReference type="Proteomes" id="UP000001542"/>
    </source>
</evidence>
<feature type="transmembrane region" description="Helical" evidence="1">
    <location>
        <begin position="54"/>
        <end position="73"/>
    </location>
</feature>
<dbReference type="RefSeq" id="XP_001305899.1">
    <property type="nucleotide sequence ID" value="XM_001305898.1"/>
</dbReference>
<reference evidence="2" key="1">
    <citation type="submission" date="2006-10" db="EMBL/GenBank/DDBJ databases">
        <authorList>
            <person name="Amadeo P."/>
            <person name="Zhao Q."/>
            <person name="Wortman J."/>
            <person name="Fraser-Liggett C."/>
            <person name="Carlton J."/>
        </authorList>
    </citation>
    <scope>NUCLEOTIDE SEQUENCE</scope>
    <source>
        <strain evidence="2">G3</strain>
    </source>
</reference>
<evidence type="ECO:0000313" key="2">
    <source>
        <dbReference type="EMBL" id="EAX92969.1"/>
    </source>
</evidence>
<accession>A2FQ62</accession>
<keyword evidence="1" id="KW-1133">Transmembrane helix</keyword>
<dbReference type="VEuPathDB" id="TrichDB:TVAG_416310"/>
<keyword evidence="1" id="KW-0472">Membrane</keyword>
<sequence length="115" mass="13235">MTVVDNDGALDLEEIEADENQTNLNNNDDTDLIEEYLTAPIFFKVYDPAIPRTFLVFIFCLFIIRYSIVPITTESYKQSRKMYITNKVMEQIELELISNLLLEIDSSFANLSGIV</sequence>
<proteinExistence type="predicted"/>
<gene>
    <name evidence="2" type="ORF">TVAG_416310</name>
</gene>
<dbReference type="InParanoid" id="A2FQ62"/>
<dbReference type="Proteomes" id="UP000001542">
    <property type="component" value="Unassembled WGS sequence"/>
</dbReference>
<protein>
    <submittedName>
        <fullName evidence="2">Uncharacterized protein</fullName>
    </submittedName>
</protein>
<keyword evidence="3" id="KW-1185">Reference proteome</keyword>